<reference evidence="1" key="1">
    <citation type="journal article" date="2014" name="Front. Microbiol.">
        <title>High frequency of phylogenetically diverse reductive dehalogenase-homologous genes in deep subseafloor sedimentary metagenomes.</title>
        <authorList>
            <person name="Kawai M."/>
            <person name="Futagami T."/>
            <person name="Toyoda A."/>
            <person name="Takaki Y."/>
            <person name="Nishi S."/>
            <person name="Hori S."/>
            <person name="Arai W."/>
            <person name="Tsubouchi T."/>
            <person name="Morono Y."/>
            <person name="Uchiyama I."/>
            <person name="Ito T."/>
            <person name="Fujiyama A."/>
            <person name="Inagaki F."/>
            <person name="Takami H."/>
        </authorList>
    </citation>
    <scope>NUCLEOTIDE SEQUENCE</scope>
    <source>
        <strain evidence="1">Expedition CK06-06</strain>
    </source>
</reference>
<protein>
    <submittedName>
        <fullName evidence="1">Uncharacterized protein</fullName>
    </submittedName>
</protein>
<accession>X1LSG1</accession>
<dbReference type="EMBL" id="BARV01005930">
    <property type="protein sequence ID" value="GAI05345.1"/>
    <property type="molecule type" value="Genomic_DNA"/>
</dbReference>
<evidence type="ECO:0000313" key="1">
    <source>
        <dbReference type="EMBL" id="GAI05345.1"/>
    </source>
</evidence>
<comment type="caution">
    <text evidence="1">The sequence shown here is derived from an EMBL/GenBank/DDBJ whole genome shotgun (WGS) entry which is preliminary data.</text>
</comment>
<proteinExistence type="predicted"/>
<sequence length="233" mass="27967">MWVLDKIAHFFYDLFAFFGKIAFECWDSFYIPNIIGDWLWDVGKACWDISDWFYHFSLQMDALIDQIGDTLTWSNIRSLILSWVPDLTKVITWWQNWTTWLGQAIDDWWQSTKSTIQGWIDIATQGFDNLVVAWDNFWTVTFPYWTSKLDDLKAAWDNFWTVTFPTLIDWKSLLPWWVTQLIDIGELIKTAFTERELFWAGWQDWKDSVIEFFTDPLEWLLGKFTDWFLGPEG</sequence>
<dbReference type="AlphaFoldDB" id="X1LSG1"/>
<gene>
    <name evidence="1" type="ORF">S06H3_12072</name>
</gene>
<organism evidence="1">
    <name type="scientific">marine sediment metagenome</name>
    <dbReference type="NCBI Taxonomy" id="412755"/>
    <lineage>
        <taxon>unclassified sequences</taxon>
        <taxon>metagenomes</taxon>
        <taxon>ecological metagenomes</taxon>
    </lineage>
</organism>
<name>X1LSG1_9ZZZZ</name>